<dbReference type="InterPro" id="IPR029063">
    <property type="entry name" value="SAM-dependent_MTases_sf"/>
</dbReference>
<proteinExistence type="predicted"/>
<evidence type="ECO:0008006" key="3">
    <source>
        <dbReference type="Google" id="ProtNLM"/>
    </source>
</evidence>
<organism evidence="1 2">
    <name type="scientific">Methylorubrum extorquens</name>
    <name type="common">Methylobacterium dichloromethanicum</name>
    <name type="synonym">Methylobacterium extorquens</name>
    <dbReference type="NCBI Taxonomy" id="408"/>
    <lineage>
        <taxon>Bacteria</taxon>
        <taxon>Pseudomonadati</taxon>
        <taxon>Pseudomonadota</taxon>
        <taxon>Alphaproteobacteria</taxon>
        <taxon>Hyphomicrobiales</taxon>
        <taxon>Methylobacteriaceae</taxon>
        <taxon>Methylorubrum</taxon>
    </lineage>
</organism>
<evidence type="ECO:0000313" key="1">
    <source>
        <dbReference type="EMBL" id="SOR26652.1"/>
    </source>
</evidence>
<dbReference type="Pfam" id="PF13578">
    <property type="entry name" value="Methyltransf_24"/>
    <property type="match status" value="1"/>
</dbReference>
<gene>
    <name evidence="1" type="ORF">TK0001_0050</name>
</gene>
<dbReference type="AlphaFoldDB" id="A0A2N9AHJ0"/>
<evidence type="ECO:0000313" key="2">
    <source>
        <dbReference type="Proteomes" id="UP000233769"/>
    </source>
</evidence>
<dbReference type="Gene3D" id="3.40.50.150">
    <property type="entry name" value="Vaccinia Virus protein VP39"/>
    <property type="match status" value="1"/>
</dbReference>
<accession>A0A2N9AHJ0</accession>
<protein>
    <recommendedName>
        <fullName evidence="3">Class I SAM-dependent methyltransferase</fullName>
    </recommendedName>
</protein>
<reference evidence="2" key="1">
    <citation type="submission" date="2017-10" db="EMBL/GenBank/DDBJ databases">
        <authorList>
            <person name="Regsiter A."/>
            <person name="William W."/>
        </authorList>
    </citation>
    <scope>NUCLEOTIDE SEQUENCE [LARGE SCALE GENOMIC DNA]</scope>
</reference>
<dbReference type="Proteomes" id="UP000233769">
    <property type="component" value="Chromosome tk0001"/>
</dbReference>
<name>A0A2N9AHJ0_METEX</name>
<dbReference type="EMBL" id="LT962688">
    <property type="protein sequence ID" value="SOR26652.1"/>
    <property type="molecule type" value="Genomic_DNA"/>
</dbReference>
<sequence>MLRARDLGQHDGPHLGMTFLRRTLHNHPQIKRALKSVAKSAGLFRNSPANDFYRDLAEVKTRGDDAFSKLFYGYDGDHLINKWNHFLPIYSRLFAPFRDGRPDGQPLRFLEIGVYEGGSLDLWRRFFGSSAILYGIDVDPRCAVFDGRAAQVRIGSQADPAFLRSVVEEMGGVDVVLDDGSHVASHQRVTFETLFPLLAPDGLYVAEDLHTAYWRDYEGGYRRRGTFLEMTKGFIDDMHAWYHDRGAQEIGRSIGAIHVFDSIVAFEKGGGERPFHTTIGTPQRAIDRVR</sequence>
<dbReference type="SUPFAM" id="SSF53335">
    <property type="entry name" value="S-adenosyl-L-methionine-dependent methyltransferases"/>
    <property type="match status" value="1"/>
</dbReference>